<comment type="caution">
    <text evidence="2">The sequence shown here is derived from an EMBL/GenBank/DDBJ whole genome shotgun (WGS) entry which is preliminary data.</text>
</comment>
<sequence length="119" mass="14102">MLENWKHWIKQAANAIEDWFEQEERSFADIAHFIRCHPDTSVTEQTWLGLTYRFYSLHLKHVSFSMEARKKGTNEEHILFLSVCRPLKAPIVYRSYDEQGDLYRVIHVPPLTQQAASRP</sequence>
<reference evidence="2 4" key="2">
    <citation type="submission" date="2023-03" db="EMBL/GenBank/DDBJ databases">
        <title>Bacillus Genome Sequencing.</title>
        <authorList>
            <person name="Dunlap C."/>
        </authorList>
    </citation>
    <scope>NUCLEOTIDE SEQUENCE [LARGE SCALE GENOMIC DNA]</scope>
    <source>
        <strain evidence="2 4">NRS-38</strain>
    </source>
</reference>
<protein>
    <submittedName>
        <fullName evidence="2">Uncharacterized protein</fullName>
    </submittedName>
</protein>
<evidence type="ECO:0000313" key="1">
    <source>
        <dbReference type="EMBL" id="MDE8565496.1"/>
    </source>
</evidence>
<gene>
    <name evidence="2" type="ORF">P9850_07290</name>
    <name evidence="1" type="ORF">PNH38_16750</name>
</gene>
<keyword evidence="3" id="KW-1185">Reference proteome</keyword>
<accession>A0ABD5IW76</accession>
<dbReference type="Proteomes" id="UP001213979">
    <property type="component" value="Unassembled WGS sequence"/>
</dbReference>
<proteinExistence type="predicted"/>
<evidence type="ECO:0000313" key="2">
    <source>
        <dbReference type="EMBL" id="MED5051666.1"/>
    </source>
</evidence>
<dbReference type="RefSeq" id="WP_044745462.1">
    <property type="nucleotide sequence ID" value="NZ_JACIDF010000001.1"/>
</dbReference>
<name>A0ABD5IW76_9BACL</name>
<evidence type="ECO:0000313" key="3">
    <source>
        <dbReference type="Proteomes" id="UP001213979"/>
    </source>
</evidence>
<dbReference type="EMBL" id="JARTLI010000008">
    <property type="protein sequence ID" value="MED5051666.1"/>
    <property type="molecule type" value="Genomic_DNA"/>
</dbReference>
<dbReference type="Proteomes" id="UP001339962">
    <property type="component" value="Unassembled WGS sequence"/>
</dbReference>
<organism evidence="2 4">
    <name type="scientific">Anoxybacteroides rupiense</name>
    <dbReference type="NCBI Taxonomy" id="311460"/>
    <lineage>
        <taxon>Bacteria</taxon>
        <taxon>Bacillati</taxon>
        <taxon>Bacillota</taxon>
        <taxon>Bacilli</taxon>
        <taxon>Bacillales</taxon>
        <taxon>Anoxybacillaceae</taxon>
        <taxon>Anoxybacteroides</taxon>
    </lineage>
</organism>
<dbReference type="EMBL" id="JAQOTG010000024">
    <property type="protein sequence ID" value="MDE8565496.1"/>
    <property type="molecule type" value="Genomic_DNA"/>
</dbReference>
<evidence type="ECO:0000313" key="4">
    <source>
        <dbReference type="Proteomes" id="UP001339962"/>
    </source>
</evidence>
<dbReference type="AlphaFoldDB" id="A0ABD5IW76"/>
<reference evidence="1 3" key="1">
    <citation type="submission" date="2023-01" db="EMBL/GenBank/DDBJ databases">
        <title>Genome-based reclassification of Anoxybacillus geothermalis as a later heterotypic synonym of Anoxybacillus rupiensis.</title>
        <authorList>
            <person name="Inan Bektas K."/>
            <person name="Canakci S."/>
            <person name="Belduz A.A."/>
            <person name="Guler H.H."/>
        </authorList>
    </citation>
    <scope>NUCLEOTIDE SEQUENCE [LARGE SCALE GENOMIC DNA]</scope>
    <source>
        <strain evidence="1 3">DSM 17127</strain>
    </source>
</reference>